<protein>
    <submittedName>
        <fullName evidence="1">Uncharacterized protein</fullName>
    </submittedName>
</protein>
<dbReference type="KEGG" id="cte:CT0298"/>
<dbReference type="EMBL" id="AE006470">
    <property type="protein sequence ID" value="AAM71544.1"/>
    <property type="molecule type" value="Genomic_DNA"/>
</dbReference>
<proteinExistence type="predicted"/>
<name>Q8KFM4_CHLTE</name>
<gene>
    <name evidence="1" type="ordered locus">CT0298</name>
</gene>
<dbReference type="AlphaFoldDB" id="Q8KFM4"/>
<dbReference type="HOGENOM" id="CLU_2951904_0_0_10"/>
<organism evidence="1 2">
    <name type="scientific">Chlorobaculum tepidum (strain ATCC 49652 / DSM 12025 / NBRC 103806 / TLS)</name>
    <name type="common">Chlorobium tepidum</name>
    <dbReference type="NCBI Taxonomy" id="194439"/>
    <lineage>
        <taxon>Bacteria</taxon>
        <taxon>Pseudomonadati</taxon>
        <taxon>Chlorobiota</taxon>
        <taxon>Chlorobiia</taxon>
        <taxon>Chlorobiales</taxon>
        <taxon>Chlorobiaceae</taxon>
        <taxon>Chlorobaculum</taxon>
    </lineage>
</organism>
<reference evidence="1 2" key="1">
    <citation type="journal article" date="2002" name="Proc. Natl. Acad. Sci. U.S.A.">
        <title>The complete genome sequence of Chlorobium tepidum TLS, a photosynthetic, anaerobic, green-sulfur bacterium.</title>
        <authorList>
            <person name="Eisen J.A."/>
            <person name="Nelson K.E."/>
            <person name="Paulsen I.T."/>
            <person name="Heidelberg J.F."/>
            <person name="Wu M."/>
            <person name="Dodson R.J."/>
            <person name="Deboy R."/>
            <person name="Gwinn M.L."/>
            <person name="Nelson W.C."/>
            <person name="Haft D.H."/>
            <person name="Hickey E.K."/>
            <person name="Peterson J.D."/>
            <person name="Durkin A.S."/>
            <person name="Kolonay J.L."/>
            <person name="Yang F."/>
            <person name="Holt I."/>
            <person name="Umayam L.A."/>
            <person name="Mason T."/>
            <person name="Brenner M."/>
            <person name="Shea T.P."/>
            <person name="Parksey D."/>
            <person name="Nierman W.C."/>
            <person name="Feldblyum T.V."/>
            <person name="Hansen C.L."/>
            <person name="Craven M.B."/>
            <person name="Radune D."/>
            <person name="Vamathevan J."/>
            <person name="Khouri H."/>
            <person name="White O."/>
            <person name="Gruber T.M."/>
            <person name="Ketchum K.A."/>
            <person name="Venter J.C."/>
            <person name="Tettelin H."/>
            <person name="Bryant D.A."/>
            <person name="Fraser C.M."/>
        </authorList>
    </citation>
    <scope>NUCLEOTIDE SEQUENCE [LARGE SCALE GENOMIC DNA]</scope>
    <source>
        <strain evidence="2">ATCC 49652 / DSM 12025 / NBRC 103806 / TLS</strain>
    </source>
</reference>
<accession>Q8KFM4</accession>
<evidence type="ECO:0000313" key="2">
    <source>
        <dbReference type="Proteomes" id="UP000001007"/>
    </source>
</evidence>
<evidence type="ECO:0000313" key="1">
    <source>
        <dbReference type="EMBL" id="AAM71544.1"/>
    </source>
</evidence>
<dbReference type="EnsemblBacteria" id="AAM71544">
    <property type="protein sequence ID" value="AAM71544"/>
    <property type="gene ID" value="CT0298"/>
</dbReference>
<dbReference type="Proteomes" id="UP000001007">
    <property type="component" value="Chromosome"/>
</dbReference>
<sequence length="59" mass="6706">MVSMDRPALIFPELAQILLLLPNAVRIFLNSMRFESALGISARLDFRKMRLTSQSAEII</sequence>
<keyword evidence="2" id="KW-1185">Reference proteome</keyword>
<dbReference type="STRING" id="194439.CT0298"/>